<keyword evidence="6" id="KW-0539">Nucleus</keyword>
<comment type="caution">
    <text evidence="9">The sequence shown here is derived from an EMBL/GenBank/DDBJ whole genome shotgun (WGS) entry which is preliminary data.</text>
</comment>
<keyword evidence="4 7" id="KW-0863">Zinc-finger</keyword>
<dbReference type="Pfam" id="PF00096">
    <property type="entry name" value="zf-C2H2"/>
    <property type="match status" value="2"/>
</dbReference>
<keyword evidence="5" id="KW-0862">Zinc</keyword>
<comment type="subcellular location">
    <subcellularLocation>
        <location evidence="1">Nucleus</location>
    </subcellularLocation>
</comment>
<evidence type="ECO:0000256" key="3">
    <source>
        <dbReference type="ARBA" id="ARBA00022737"/>
    </source>
</evidence>
<evidence type="ECO:0000259" key="8">
    <source>
        <dbReference type="PROSITE" id="PS50157"/>
    </source>
</evidence>
<evidence type="ECO:0000313" key="9">
    <source>
        <dbReference type="EMBL" id="KAG1565680.1"/>
    </source>
</evidence>
<protein>
    <recommendedName>
        <fullName evidence="8">C2H2-type domain-containing protein</fullName>
    </recommendedName>
</protein>
<gene>
    <name evidence="9" type="ORF">G6F50_009842</name>
</gene>
<dbReference type="PROSITE" id="PS00028">
    <property type="entry name" value="ZINC_FINGER_C2H2_1"/>
    <property type="match status" value="2"/>
</dbReference>
<sequence>MQSQFTCQNYNPSSYFSTIKSSSPEAYITISRMSFSSTLSSPLSSCHSLPEETSFTINRIRHNSHKNQYQCVTCLKLFSRPSALKTHSYTHTGEKPYECSSKGCGRRFSVVSNLRRHLKVHQKSFNSNKLSAEERVRQVRILMEKRKAIIDQGPKESPWLEPVSQPSSLSPSLTNLIPPKEDQTNTLLPIIKNQDGPHPDPMLKNLKTYEPVFTPERLPSIWLIINAVEKEFHYHPCPY</sequence>
<dbReference type="InterPro" id="IPR013087">
    <property type="entry name" value="Znf_C2H2_type"/>
</dbReference>
<evidence type="ECO:0000256" key="5">
    <source>
        <dbReference type="ARBA" id="ARBA00022833"/>
    </source>
</evidence>
<dbReference type="FunFam" id="3.30.160.60:FF:000358">
    <property type="entry name" value="zinc finger protein 24"/>
    <property type="match status" value="1"/>
</dbReference>
<accession>A0A9P6YWE2</accession>
<dbReference type="GO" id="GO:0031519">
    <property type="term" value="C:PcG protein complex"/>
    <property type="evidence" value="ECO:0007669"/>
    <property type="project" value="TreeGrafter"/>
</dbReference>
<dbReference type="EMBL" id="JAANIU010002018">
    <property type="protein sequence ID" value="KAG1565680.1"/>
    <property type="molecule type" value="Genomic_DNA"/>
</dbReference>
<dbReference type="GO" id="GO:0000785">
    <property type="term" value="C:chromatin"/>
    <property type="evidence" value="ECO:0007669"/>
    <property type="project" value="TreeGrafter"/>
</dbReference>
<evidence type="ECO:0000256" key="4">
    <source>
        <dbReference type="ARBA" id="ARBA00022771"/>
    </source>
</evidence>
<evidence type="ECO:0000313" key="10">
    <source>
        <dbReference type="Proteomes" id="UP000740926"/>
    </source>
</evidence>
<dbReference type="GO" id="GO:0000978">
    <property type="term" value="F:RNA polymerase II cis-regulatory region sequence-specific DNA binding"/>
    <property type="evidence" value="ECO:0007669"/>
    <property type="project" value="TreeGrafter"/>
</dbReference>
<reference evidence="9 10" key="1">
    <citation type="journal article" date="2020" name="Microb. Genom.">
        <title>Genetic diversity of clinical and environmental Mucorales isolates obtained from an investigation of mucormycosis cases among solid organ transplant recipients.</title>
        <authorList>
            <person name="Nguyen M.H."/>
            <person name="Kaul D."/>
            <person name="Muto C."/>
            <person name="Cheng S.J."/>
            <person name="Richter R.A."/>
            <person name="Bruno V.M."/>
            <person name="Liu G."/>
            <person name="Beyhan S."/>
            <person name="Sundermann A.J."/>
            <person name="Mounaud S."/>
            <person name="Pasculle A.W."/>
            <person name="Nierman W.C."/>
            <person name="Driscoll E."/>
            <person name="Cumbie R."/>
            <person name="Clancy C.J."/>
            <person name="Dupont C.L."/>
        </authorList>
    </citation>
    <scope>NUCLEOTIDE SEQUENCE [LARGE SCALE GENOMIC DNA]</scope>
    <source>
        <strain evidence="9 10">GL24</strain>
    </source>
</reference>
<evidence type="ECO:0000256" key="1">
    <source>
        <dbReference type="ARBA" id="ARBA00004123"/>
    </source>
</evidence>
<proteinExistence type="predicted"/>
<evidence type="ECO:0000256" key="7">
    <source>
        <dbReference type="PROSITE-ProRule" id="PRU00042"/>
    </source>
</evidence>
<dbReference type="GO" id="GO:0008270">
    <property type="term" value="F:zinc ion binding"/>
    <property type="evidence" value="ECO:0007669"/>
    <property type="project" value="UniProtKB-KW"/>
</dbReference>
<dbReference type="Gene3D" id="3.30.160.60">
    <property type="entry name" value="Classic Zinc Finger"/>
    <property type="match status" value="2"/>
</dbReference>
<dbReference type="SMART" id="SM00355">
    <property type="entry name" value="ZnF_C2H2"/>
    <property type="match status" value="2"/>
</dbReference>
<dbReference type="Proteomes" id="UP000740926">
    <property type="component" value="Unassembled WGS sequence"/>
</dbReference>
<feature type="domain" description="C2H2-type" evidence="8">
    <location>
        <begin position="69"/>
        <end position="96"/>
    </location>
</feature>
<evidence type="ECO:0000256" key="6">
    <source>
        <dbReference type="ARBA" id="ARBA00023242"/>
    </source>
</evidence>
<dbReference type="GO" id="GO:0005667">
    <property type="term" value="C:transcription regulator complex"/>
    <property type="evidence" value="ECO:0007669"/>
    <property type="project" value="TreeGrafter"/>
</dbReference>
<keyword evidence="2" id="KW-0479">Metal-binding</keyword>
<dbReference type="FunFam" id="3.30.160.60:FF:000744">
    <property type="entry name" value="zinc finger E-box-binding homeobox 1"/>
    <property type="match status" value="1"/>
</dbReference>
<keyword evidence="3" id="KW-0677">Repeat</keyword>
<dbReference type="SUPFAM" id="SSF57667">
    <property type="entry name" value="beta-beta-alpha zinc fingers"/>
    <property type="match status" value="1"/>
</dbReference>
<dbReference type="AlphaFoldDB" id="A0A9P6YWE2"/>
<evidence type="ECO:0000256" key="2">
    <source>
        <dbReference type="ARBA" id="ARBA00022723"/>
    </source>
</evidence>
<dbReference type="PANTHER" id="PTHR14003">
    <property type="entry name" value="TRANSCRIPTIONAL REPRESSOR PROTEIN YY"/>
    <property type="match status" value="1"/>
</dbReference>
<dbReference type="InterPro" id="IPR036236">
    <property type="entry name" value="Znf_C2H2_sf"/>
</dbReference>
<dbReference type="PROSITE" id="PS50157">
    <property type="entry name" value="ZINC_FINGER_C2H2_2"/>
    <property type="match status" value="2"/>
</dbReference>
<dbReference type="GO" id="GO:0000981">
    <property type="term" value="F:DNA-binding transcription factor activity, RNA polymerase II-specific"/>
    <property type="evidence" value="ECO:0007669"/>
    <property type="project" value="TreeGrafter"/>
</dbReference>
<keyword evidence="10" id="KW-1185">Reference proteome</keyword>
<feature type="domain" description="C2H2-type" evidence="8">
    <location>
        <begin position="97"/>
        <end position="121"/>
    </location>
</feature>
<name>A0A9P6YWE2_9FUNG</name>
<dbReference type="PANTHER" id="PTHR14003:SF19">
    <property type="entry name" value="YY2 TRANSCRIPTION FACTOR"/>
    <property type="match status" value="1"/>
</dbReference>
<organism evidence="9 10">
    <name type="scientific">Rhizopus delemar</name>
    <dbReference type="NCBI Taxonomy" id="936053"/>
    <lineage>
        <taxon>Eukaryota</taxon>
        <taxon>Fungi</taxon>
        <taxon>Fungi incertae sedis</taxon>
        <taxon>Mucoromycota</taxon>
        <taxon>Mucoromycotina</taxon>
        <taxon>Mucoromycetes</taxon>
        <taxon>Mucorales</taxon>
        <taxon>Mucorineae</taxon>
        <taxon>Rhizopodaceae</taxon>
        <taxon>Rhizopus</taxon>
    </lineage>
</organism>